<dbReference type="GO" id="GO:0006793">
    <property type="term" value="P:phosphorus metabolic process"/>
    <property type="evidence" value="ECO:0007669"/>
    <property type="project" value="UniProtKB-ARBA"/>
</dbReference>
<dbReference type="PANTHER" id="PTHR43856">
    <property type="entry name" value="CARDIOLIPIN HYDROLASE"/>
    <property type="match status" value="1"/>
</dbReference>
<dbReference type="Pfam" id="PF13091">
    <property type="entry name" value="PLDc_2"/>
    <property type="match status" value="1"/>
</dbReference>
<evidence type="ECO:0000256" key="6">
    <source>
        <dbReference type="ARBA" id="ARBA00023098"/>
    </source>
</evidence>
<evidence type="ECO:0000256" key="1">
    <source>
        <dbReference type="ARBA" id="ARBA00000798"/>
    </source>
</evidence>
<dbReference type="AlphaFoldDB" id="A0A502DLN4"/>
<dbReference type="GO" id="GO:0016891">
    <property type="term" value="F:RNA endonuclease activity producing 5'-phosphomonoesters, hydrolytic mechanism"/>
    <property type="evidence" value="ECO:0007669"/>
    <property type="project" value="TreeGrafter"/>
</dbReference>
<dbReference type="EMBL" id="RCZI01000004">
    <property type="protein sequence ID" value="TPG25672.1"/>
    <property type="molecule type" value="Genomic_DNA"/>
</dbReference>
<keyword evidence="4" id="KW-0378">Hydrolase</keyword>
<name>A0A502DLN4_9BURK</name>
<dbReference type="SUPFAM" id="SSF56024">
    <property type="entry name" value="Phospholipase D/nuclease"/>
    <property type="match status" value="1"/>
</dbReference>
<sequence length="183" mass="19576">MLTASRRAFIGLAFVLLAGCASAPAALPFGTQIEVAFSPDANAEALVLKVIGSAKQSVRLAGYSFTSPAVVRALMDAKRRGADVAVLLDDKGNRGKASIAAMNLVVGANIPIRVISAYAIHHDKYIVVDGRHTETGSFNYSQAAATSNSENVLVVWNDERVAARYLDHWNKRWSKGLDVEAGY</sequence>
<keyword evidence="6" id="KW-0443">Lipid metabolism</keyword>
<feature type="chain" id="PRO_5021251309" description="phospholipase D" evidence="7">
    <location>
        <begin position="26"/>
        <end position="183"/>
    </location>
</feature>
<evidence type="ECO:0000259" key="8">
    <source>
        <dbReference type="PROSITE" id="PS50035"/>
    </source>
</evidence>
<evidence type="ECO:0000256" key="5">
    <source>
        <dbReference type="ARBA" id="ARBA00022963"/>
    </source>
</evidence>
<comment type="caution">
    <text evidence="9">The sequence shown here is derived from an EMBL/GenBank/DDBJ whole genome shotgun (WGS) entry which is preliminary data.</text>
</comment>
<protein>
    <recommendedName>
        <fullName evidence="3">phospholipase D</fullName>
        <ecNumber evidence="3">3.1.4.4</ecNumber>
    </recommendedName>
</protein>
<evidence type="ECO:0000256" key="2">
    <source>
        <dbReference type="ARBA" id="ARBA00008664"/>
    </source>
</evidence>
<dbReference type="PROSITE" id="PS50035">
    <property type="entry name" value="PLD"/>
    <property type="match status" value="1"/>
</dbReference>
<dbReference type="PANTHER" id="PTHR43856:SF1">
    <property type="entry name" value="MITOCHONDRIAL CARDIOLIPIN HYDROLASE"/>
    <property type="match status" value="1"/>
</dbReference>
<keyword evidence="7" id="KW-0732">Signal</keyword>
<comment type="similarity">
    <text evidence="2">Belongs to the phospholipase D family.</text>
</comment>
<dbReference type="CDD" id="cd09170">
    <property type="entry name" value="PLDc_Nuc"/>
    <property type="match status" value="1"/>
</dbReference>
<feature type="domain" description="PLD phosphodiesterase" evidence="8">
    <location>
        <begin position="117"/>
        <end position="144"/>
    </location>
</feature>
<dbReference type="EC" id="3.1.4.4" evidence="3"/>
<dbReference type="InterPro" id="IPR025202">
    <property type="entry name" value="PLD-like_dom"/>
</dbReference>
<evidence type="ECO:0000256" key="7">
    <source>
        <dbReference type="SAM" id="SignalP"/>
    </source>
</evidence>
<dbReference type="OrthoDB" id="5294698at2"/>
<evidence type="ECO:0000256" key="4">
    <source>
        <dbReference type="ARBA" id="ARBA00022801"/>
    </source>
</evidence>
<dbReference type="SMART" id="SM00155">
    <property type="entry name" value="PLDc"/>
    <property type="match status" value="1"/>
</dbReference>
<evidence type="ECO:0000313" key="9">
    <source>
        <dbReference type="EMBL" id="TPG25672.1"/>
    </source>
</evidence>
<keyword evidence="5" id="KW-0442">Lipid degradation</keyword>
<dbReference type="GO" id="GO:0004630">
    <property type="term" value="F:phospholipase D activity"/>
    <property type="evidence" value="ECO:0007669"/>
    <property type="project" value="UniProtKB-EC"/>
</dbReference>
<organism evidence="9 10">
    <name type="scientific">Variovorax guangxiensis</name>
    <dbReference type="NCBI Taxonomy" id="1775474"/>
    <lineage>
        <taxon>Bacteria</taxon>
        <taxon>Pseudomonadati</taxon>
        <taxon>Pseudomonadota</taxon>
        <taxon>Betaproteobacteria</taxon>
        <taxon>Burkholderiales</taxon>
        <taxon>Comamonadaceae</taxon>
        <taxon>Variovorax</taxon>
    </lineage>
</organism>
<evidence type="ECO:0000313" key="10">
    <source>
        <dbReference type="Proteomes" id="UP000319212"/>
    </source>
</evidence>
<dbReference type="InterPro" id="IPR001736">
    <property type="entry name" value="PLipase_D/transphosphatidylase"/>
</dbReference>
<evidence type="ECO:0000256" key="3">
    <source>
        <dbReference type="ARBA" id="ARBA00012027"/>
    </source>
</evidence>
<proteinExistence type="inferred from homology"/>
<dbReference type="PROSITE" id="PS51257">
    <property type="entry name" value="PROKAR_LIPOPROTEIN"/>
    <property type="match status" value="1"/>
</dbReference>
<dbReference type="Proteomes" id="UP000319212">
    <property type="component" value="Unassembled WGS sequence"/>
</dbReference>
<gene>
    <name evidence="9" type="ORF">EAH82_14630</name>
</gene>
<dbReference type="GO" id="GO:0016042">
    <property type="term" value="P:lipid catabolic process"/>
    <property type="evidence" value="ECO:0007669"/>
    <property type="project" value="UniProtKB-KW"/>
</dbReference>
<dbReference type="InterPro" id="IPR051406">
    <property type="entry name" value="PLD_domain"/>
</dbReference>
<comment type="catalytic activity">
    <reaction evidence="1">
        <text>a 1,2-diacyl-sn-glycero-3-phosphocholine + H2O = a 1,2-diacyl-sn-glycero-3-phosphate + choline + H(+)</text>
        <dbReference type="Rhea" id="RHEA:14445"/>
        <dbReference type="ChEBI" id="CHEBI:15354"/>
        <dbReference type="ChEBI" id="CHEBI:15377"/>
        <dbReference type="ChEBI" id="CHEBI:15378"/>
        <dbReference type="ChEBI" id="CHEBI:57643"/>
        <dbReference type="ChEBI" id="CHEBI:58608"/>
        <dbReference type="EC" id="3.1.4.4"/>
    </reaction>
</comment>
<dbReference type="Gene3D" id="3.30.870.10">
    <property type="entry name" value="Endonuclease Chain A"/>
    <property type="match status" value="1"/>
</dbReference>
<accession>A0A502DLN4</accession>
<reference evidence="9 10" key="1">
    <citation type="journal article" date="2019" name="Environ. Microbiol.">
        <title>Species interactions and distinct microbial communities in high Arctic permafrost affected cryosols are associated with the CH4 and CO2 gas fluxes.</title>
        <authorList>
            <person name="Altshuler I."/>
            <person name="Hamel J."/>
            <person name="Turney S."/>
            <person name="Magnuson E."/>
            <person name="Levesque R."/>
            <person name="Greer C."/>
            <person name="Whyte L.G."/>
        </authorList>
    </citation>
    <scope>NUCLEOTIDE SEQUENCE [LARGE SCALE GENOMIC DNA]</scope>
    <source>
        <strain evidence="9 10">S06.C</strain>
    </source>
</reference>
<feature type="signal peptide" evidence="7">
    <location>
        <begin position="1"/>
        <end position="25"/>
    </location>
</feature>